<evidence type="ECO:0008006" key="3">
    <source>
        <dbReference type="Google" id="ProtNLM"/>
    </source>
</evidence>
<accession>G9WU39</accession>
<name>G9WU39_9FIRM</name>
<dbReference type="EMBL" id="AFZD01000016">
    <property type="protein sequence ID" value="EHL12242.1"/>
    <property type="molecule type" value="Genomic_DNA"/>
</dbReference>
<dbReference type="HOGENOM" id="CLU_020626_8_1_9"/>
<dbReference type="RefSeq" id="WP_009536439.1">
    <property type="nucleotide sequence ID" value="NZ_JH414504.1"/>
</dbReference>
<proteinExistence type="predicted"/>
<comment type="caution">
    <text evidence="1">The sequence shown here is derived from an EMBL/GenBank/DDBJ whole genome shotgun (WGS) entry which is preliminary data.</text>
</comment>
<dbReference type="Proteomes" id="UP000003527">
    <property type="component" value="Unassembled WGS sequence"/>
</dbReference>
<protein>
    <recommendedName>
        <fullName evidence="3">HTH IS408-type domain-containing protein</fullName>
    </recommendedName>
</protein>
<sequence length="104" mass="12225">MTKYREIIRLSQPDLKLSQQKIVFSCGVSKKTVNKVFKSASVKDISWPFPASYTDAFLEGLLFPERREQVDASKRCMPNYEYVRKELLKNGVNKKLLWTEYLEE</sequence>
<reference evidence="1 2" key="1">
    <citation type="submission" date="2011-08" db="EMBL/GenBank/DDBJ databases">
        <title>The Genome Sequence of Oribacterium sp. ACB7.</title>
        <authorList>
            <consortium name="The Broad Institute Genome Sequencing Platform"/>
            <person name="Earl A."/>
            <person name="Ward D."/>
            <person name="Feldgarden M."/>
            <person name="Gevers D."/>
            <person name="Sizova M."/>
            <person name="Hazen A."/>
            <person name="Epstein S."/>
            <person name="Young S.K."/>
            <person name="Zeng Q."/>
            <person name="Gargeya S."/>
            <person name="Fitzgerald M."/>
            <person name="Haas B."/>
            <person name="Abouelleil A."/>
            <person name="Alvarado L."/>
            <person name="Arachchi H.M."/>
            <person name="Berlin A."/>
            <person name="Brown A."/>
            <person name="Chapman S.B."/>
            <person name="Chen Z."/>
            <person name="Dunbar C."/>
            <person name="Freedman E."/>
            <person name="Gearin G."/>
            <person name="Gellesch M."/>
            <person name="Goldberg J."/>
            <person name="Griggs A."/>
            <person name="Gujja S."/>
            <person name="Heiman D."/>
            <person name="Howarth C."/>
            <person name="Larson L."/>
            <person name="Lui A."/>
            <person name="MacDonald P.J.P."/>
            <person name="Montmayeur A."/>
            <person name="Murphy C."/>
            <person name="Neiman D."/>
            <person name="Pearson M."/>
            <person name="Priest M."/>
            <person name="Roberts A."/>
            <person name="Saif S."/>
            <person name="Shea T."/>
            <person name="Shenoy N."/>
            <person name="Sisk P."/>
            <person name="Stolte C."/>
            <person name="Sykes S."/>
            <person name="Wortman J."/>
            <person name="Nusbaum C."/>
            <person name="Birren B."/>
        </authorList>
    </citation>
    <scope>NUCLEOTIDE SEQUENCE [LARGE SCALE GENOMIC DNA]</scope>
    <source>
        <strain evidence="1 2">ACB7</strain>
    </source>
</reference>
<gene>
    <name evidence="1" type="ORF">HMPREF9624_00549</name>
</gene>
<dbReference type="AlphaFoldDB" id="G9WU39"/>
<organism evidence="1 2">
    <name type="scientific">Oribacterium asaccharolyticum ACB7</name>
    <dbReference type="NCBI Taxonomy" id="796944"/>
    <lineage>
        <taxon>Bacteria</taxon>
        <taxon>Bacillati</taxon>
        <taxon>Bacillota</taxon>
        <taxon>Clostridia</taxon>
        <taxon>Lachnospirales</taxon>
        <taxon>Lachnospiraceae</taxon>
        <taxon>Oribacterium</taxon>
    </lineage>
</organism>
<evidence type="ECO:0000313" key="2">
    <source>
        <dbReference type="Proteomes" id="UP000003527"/>
    </source>
</evidence>
<keyword evidence="2" id="KW-1185">Reference proteome</keyword>
<evidence type="ECO:0000313" key="1">
    <source>
        <dbReference type="EMBL" id="EHL12242.1"/>
    </source>
</evidence>